<accession>A0A0F9CHT7</accession>
<dbReference type="Gene3D" id="3.40.50.920">
    <property type="match status" value="1"/>
</dbReference>
<evidence type="ECO:0000259" key="2">
    <source>
        <dbReference type="Pfam" id="PF17147"/>
    </source>
</evidence>
<dbReference type="InterPro" id="IPR052368">
    <property type="entry name" value="2-oxoacid_oxidoreductase"/>
</dbReference>
<dbReference type="Pfam" id="PF17147">
    <property type="entry name" value="PFOR_II"/>
    <property type="match status" value="1"/>
</dbReference>
<feature type="non-terminal residue" evidence="3">
    <location>
        <position position="1"/>
    </location>
</feature>
<evidence type="ECO:0000256" key="1">
    <source>
        <dbReference type="SAM" id="Coils"/>
    </source>
</evidence>
<dbReference type="InterPro" id="IPR033412">
    <property type="entry name" value="PFOR_II"/>
</dbReference>
<dbReference type="PANTHER" id="PTHR43088">
    <property type="entry name" value="SUBUNIT OF PYRUVATE:FLAVODOXIN OXIDOREDUCTASE-RELATED"/>
    <property type="match status" value="1"/>
</dbReference>
<gene>
    <name evidence="3" type="ORF">LCGC14_2321290</name>
</gene>
<dbReference type="PANTHER" id="PTHR43088:SF1">
    <property type="entry name" value="SUBUNIT OF PYRUVATE:FLAVODOXIN OXIDOREDUCTASE"/>
    <property type="match status" value="1"/>
</dbReference>
<feature type="domain" description="Pyruvate:ferredoxin oxidoreductase core" evidence="2">
    <location>
        <begin position="50"/>
        <end position="144"/>
    </location>
</feature>
<keyword evidence="1" id="KW-0175">Coiled coil</keyword>
<sequence length="162" mass="18288">TGANGRRKNVIKSFYPVKGELEEFNAKLQKKYRQIEAEEVRYEEINTKKADIVIVAYGTCARICKEIVKIGEKLNIKIGIIRPITLWPFPCDIIRRVSERVQAILTVEMSAGQMVEDVRLSVSGRCPVHFYGRTGGGIPSPKEILEKILEIIPIKEKVTCAT</sequence>
<dbReference type="SUPFAM" id="SSF52922">
    <property type="entry name" value="TK C-terminal domain-like"/>
    <property type="match status" value="1"/>
</dbReference>
<reference evidence="3" key="1">
    <citation type="journal article" date="2015" name="Nature">
        <title>Complex archaea that bridge the gap between prokaryotes and eukaryotes.</title>
        <authorList>
            <person name="Spang A."/>
            <person name="Saw J.H."/>
            <person name="Jorgensen S.L."/>
            <person name="Zaremba-Niedzwiedzka K."/>
            <person name="Martijn J."/>
            <person name="Lind A.E."/>
            <person name="van Eijk R."/>
            <person name="Schleper C."/>
            <person name="Guy L."/>
            <person name="Ettema T.J."/>
        </authorList>
    </citation>
    <scope>NUCLEOTIDE SEQUENCE</scope>
</reference>
<evidence type="ECO:0000313" key="3">
    <source>
        <dbReference type="EMBL" id="KKL48858.1"/>
    </source>
</evidence>
<organism evidence="3">
    <name type="scientific">marine sediment metagenome</name>
    <dbReference type="NCBI Taxonomy" id="412755"/>
    <lineage>
        <taxon>unclassified sequences</taxon>
        <taxon>metagenomes</taxon>
        <taxon>ecological metagenomes</taxon>
    </lineage>
</organism>
<protein>
    <recommendedName>
        <fullName evidence="2">Pyruvate:ferredoxin oxidoreductase core domain-containing protein</fullName>
    </recommendedName>
</protein>
<dbReference type="InterPro" id="IPR009014">
    <property type="entry name" value="Transketo_C/PFOR_II"/>
</dbReference>
<dbReference type="AlphaFoldDB" id="A0A0F9CHT7"/>
<comment type="caution">
    <text evidence="3">The sequence shown here is derived from an EMBL/GenBank/DDBJ whole genome shotgun (WGS) entry which is preliminary data.</text>
</comment>
<feature type="coiled-coil region" evidence="1">
    <location>
        <begin position="18"/>
        <end position="48"/>
    </location>
</feature>
<proteinExistence type="predicted"/>
<dbReference type="EMBL" id="LAZR01033169">
    <property type="protein sequence ID" value="KKL48858.1"/>
    <property type="molecule type" value="Genomic_DNA"/>
</dbReference>
<name>A0A0F9CHT7_9ZZZZ</name>